<dbReference type="InterPro" id="IPR020843">
    <property type="entry name" value="ER"/>
</dbReference>
<dbReference type="Gene3D" id="3.40.50.720">
    <property type="entry name" value="NAD(P)-binding Rossmann-like Domain"/>
    <property type="match status" value="1"/>
</dbReference>
<dbReference type="InterPro" id="IPR052733">
    <property type="entry name" value="Chloroplast_QOR"/>
</dbReference>
<gene>
    <name evidence="2" type="ORF">KDL28_17515</name>
</gene>
<name>A0ABT1A1H7_9PSEU</name>
<dbReference type="InterPro" id="IPR011032">
    <property type="entry name" value="GroES-like_sf"/>
</dbReference>
<evidence type="ECO:0000259" key="1">
    <source>
        <dbReference type="SMART" id="SM00829"/>
    </source>
</evidence>
<keyword evidence="3" id="KW-1185">Reference proteome</keyword>
<dbReference type="SMART" id="SM00829">
    <property type="entry name" value="PKS_ER"/>
    <property type="match status" value="1"/>
</dbReference>
<organism evidence="2 3">
    <name type="scientific">Pseudonocardia humida</name>
    <dbReference type="NCBI Taxonomy" id="2800819"/>
    <lineage>
        <taxon>Bacteria</taxon>
        <taxon>Bacillati</taxon>
        <taxon>Actinomycetota</taxon>
        <taxon>Actinomycetes</taxon>
        <taxon>Pseudonocardiales</taxon>
        <taxon>Pseudonocardiaceae</taxon>
        <taxon>Pseudonocardia</taxon>
    </lineage>
</organism>
<sequence>MSEKPAGPPATMAAIVHHRYGPPEVLRFERLPRPVPAGGEVLIRNHAITVSSSDCAFRAADPFFARVATGLIRPRRPVLGVEVAGEVAAVGEGVTGFGPGDRVVAVAGVAMGGHAEYTRLPAEAVVPIPGSLAFVDAVAVVEGGLTALPFLRDHAKVGPGQRVLVNGASGAVGTAAVQLAKHLGADVTGVCSTANLDLVRSLGATEAIDYTRTDFTGRREAYDVVFDAVGKSSFRRCRPALRPGGTYLTTVPGLPVMLQALWTRRFGSHTAVLAFTGLRSARDKAHDTALLLALADAEEIRPVVDRRWPLAQAADAHRHVGSGRKRGVVVLTVDE</sequence>
<dbReference type="EMBL" id="JAGSOV010000037">
    <property type="protein sequence ID" value="MCO1656860.1"/>
    <property type="molecule type" value="Genomic_DNA"/>
</dbReference>
<dbReference type="PANTHER" id="PTHR44013:SF1">
    <property type="entry name" value="ZINC-TYPE ALCOHOL DEHYDROGENASE-LIKE PROTEIN C16A3.02C"/>
    <property type="match status" value="1"/>
</dbReference>
<reference evidence="2" key="1">
    <citation type="submission" date="2021-04" db="EMBL/GenBank/DDBJ databases">
        <title>Pseudonocardia sp. nov., isolated from sandy soil of mangrove forest.</title>
        <authorList>
            <person name="Zan Z."/>
            <person name="Huang R."/>
            <person name="Liu W."/>
        </authorList>
    </citation>
    <scope>NUCLEOTIDE SEQUENCE</scope>
    <source>
        <strain evidence="2">S2-4</strain>
    </source>
</reference>
<dbReference type="InterPro" id="IPR036291">
    <property type="entry name" value="NAD(P)-bd_dom_sf"/>
</dbReference>
<accession>A0ABT1A1H7</accession>
<dbReference type="PANTHER" id="PTHR44013">
    <property type="entry name" value="ZINC-TYPE ALCOHOL DEHYDROGENASE-LIKE PROTEIN C16A3.02C"/>
    <property type="match status" value="1"/>
</dbReference>
<evidence type="ECO:0000313" key="3">
    <source>
        <dbReference type="Proteomes" id="UP001165283"/>
    </source>
</evidence>
<dbReference type="CDD" id="cd08267">
    <property type="entry name" value="MDR1"/>
    <property type="match status" value="1"/>
</dbReference>
<dbReference type="Pfam" id="PF13602">
    <property type="entry name" value="ADH_zinc_N_2"/>
    <property type="match status" value="1"/>
</dbReference>
<dbReference type="InterPro" id="IPR013154">
    <property type="entry name" value="ADH-like_N"/>
</dbReference>
<dbReference type="SUPFAM" id="SSF51735">
    <property type="entry name" value="NAD(P)-binding Rossmann-fold domains"/>
    <property type="match status" value="1"/>
</dbReference>
<dbReference type="Gene3D" id="3.90.180.10">
    <property type="entry name" value="Medium-chain alcohol dehydrogenases, catalytic domain"/>
    <property type="match status" value="1"/>
</dbReference>
<evidence type="ECO:0000313" key="2">
    <source>
        <dbReference type="EMBL" id="MCO1656860.1"/>
    </source>
</evidence>
<dbReference type="Pfam" id="PF08240">
    <property type="entry name" value="ADH_N"/>
    <property type="match status" value="1"/>
</dbReference>
<dbReference type="Proteomes" id="UP001165283">
    <property type="component" value="Unassembled WGS sequence"/>
</dbReference>
<protein>
    <submittedName>
        <fullName evidence="2">NAD(P)-dependent alcohol dehydrogenase</fullName>
    </submittedName>
</protein>
<dbReference type="SUPFAM" id="SSF50129">
    <property type="entry name" value="GroES-like"/>
    <property type="match status" value="1"/>
</dbReference>
<proteinExistence type="predicted"/>
<comment type="caution">
    <text evidence="2">The sequence shown here is derived from an EMBL/GenBank/DDBJ whole genome shotgun (WGS) entry which is preliminary data.</text>
</comment>
<feature type="domain" description="Enoyl reductase (ER)" evidence="1">
    <location>
        <begin position="21"/>
        <end position="331"/>
    </location>
</feature>
<dbReference type="RefSeq" id="WP_252439964.1">
    <property type="nucleotide sequence ID" value="NZ_JAGSOV010000037.1"/>
</dbReference>